<name>A0A9P1EJW8_CUSEU</name>
<feature type="region of interest" description="Disordered" evidence="1">
    <location>
        <begin position="1"/>
        <end position="33"/>
    </location>
</feature>
<sequence length="99" mass="10356">MAWPSTSPLLQEPSRSQCSSSPPSSSSSSASLPIPRTAFHPVIGHFSIPPNPPADFSVTNPMDCSTTTPSIPASCATTHSSPSHFLVSSCFFTYTSPSL</sequence>
<reference evidence="2" key="1">
    <citation type="submission" date="2022-07" db="EMBL/GenBank/DDBJ databases">
        <authorList>
            <person name="Macas J."/>
            <person name="Novak P."/>
            <person name="Neumann P."/>
        </authorList>
    </citation>
    <scope>NUCLEOTIDE SEQUENCE</scope>
</reference>
<evidence type="ECO:0000313" key="3">
    <source>
        <dbReference type="Proteomes" id="UP001152484"/>
    </source>
</evidence>
<feature type="compositionally biased region" description="Low complexity" evidence="1">
    <location>
        <begin position="13"/>
        <end position="33"/>
    </location>
</feature>
<accession>A0A9P1EJW8</accession>
<evidence type="ECO:0000256" key="1">
    <source>
        <dbReference type="SAM" id="MobiDB-lite"/>
    </source>
</evidence>
<dbReference type="Proteomes" id="UP001152484">
    <property type="component" value="Unassembled WGS sequence"/>
</dbReference>
<organism evidence="2 3">
    <name type="scientific">Cuscuta europaea</name>
    <name type="common">European dodder</name>
    <dbReference type="NCBI Taxonomy" id="41803"/>
    <lineage>
        <taxon>Eukaryota</taxon>
        <taxon>Viridiplantae</taxon>
        <taxon>Streptophyta</taxon>
        <taxon>Embryophyta</taxon>
        <taxon>Tracheophyta</taxon>
        <taxon>Spermatophyta</taxon>
        <taxon>Magnoliopsida</taxon>
        <taxon>eudicotyledons</taxon>
        <taxon>Gunneridae</taxon>
        <taxon>Pentapetalae</taxon>
        <taxon>asterids</taxon>
        <taxon>lamiids</taxon>
        <taxon>Solanales</taxon>
        <taxon>Convolvulaceae</taxon>
        <taxon>Cuscuteae</taxon>
        <taxon>Cuscuta</taxon>
        <taxon>Cuscuta subgen. Cuscuta</taxon>
    </lineage>
</organism>
<evidence type="ECO:0000313" key="2">
    <source>
        <dbReference type="EMBL" id="CAH9110598.1"/>
    </source>
</evidence>
<proteinExistence type="predicted"/>
<protein>
    <submittedName>
        <fullName evidence="2">Uncharacterized protein</fullName>
    </submittedName>
</protein>
<comment type="caution">
    <text evidence="2">The sequence shown here is derived from an EMBL/GenBank/DDBJ whole genome shotgun (WGS) entry which is preliminary data.</text>
</comment>
<keyword evidence="3" id="KW-1185">Reference proteome</keyword>
<dbReference type="AlphaFoldDB" id="A0A9P1EJW8"/>
<gene>
    <name evidence="2" type="ORF">CEURO_LOCUS18942</name>
</gene>
<dbReference type="EMBL" id="CAMAPE010000053">
    <property type="protein sequence ID" value="CAH9110598.1"/>
    <property type="molecule type" value="Genomic_DNA"/>
</dbReference>